<protein>
    <submittedName>
        <fullName evidence="2">Uncharacterized protein</fullName>
    </submittedName>
</protein>
<accession>A0ABT0P593</accession>
<name>A0ABT0P593_9ACTN</name>
<keyword evidence="3" id="KW-1185">Reference proteome</keyword>
<comment type="caution">
    <text evidence="2">The sequence shown here is derived from an EMBL/GenBank/DDBJ whole genome shotgun (WGS) entry which is preliminary data.</text>
</comment>
<keyword evidence="1" id="KW-0812">Transmembrane</keyword>
<evidence type="ECO:0000313" key="3">
    <source>
        <dbReference type="Proteomes" id="UP001202052"/>
    </source>
</evidence>
<keyword evidence="1" id="KW-0472">Membrane</keyword>
<keyword evidence="1" id="KW-1133">Transmembrane helix</keyword>
<gene>
    <name evidence="2" type="ORF">M4438_36295</name>
</gene>
<evidence type="ECO:0000313" key="2">
    <source>
        <dbReference type="EMBL" id="MCL3998895.1"/>
    </source>
</evidence>
<evidence type="ECO:0000256" key="1">
    <source>
        <dbReference type="SAM" id="Phobius"/>
    </source>
</evidence>
<feature type="transmembrane region" description="Helical" evidence="1">
    <location>
        <begin position="53"/>
        <end position="71"/>
    </location>
</feature>
<dbReference type="Proteomes" id="UP001202052">
    <property type="component" value="Unassembled WGS sequence"/>
</dbReference>
<proteinExistence type="predicted"/>
<feature type="transmembrane region" description="Helical" evidence="1">
    <location>
        <begin position="77"/>
        <end position="94"/>
    </location>
</feature>
<organism evidence="2 3">
    <name type="scientific">Streptomyces lavenduligriseus</name>
    <dbReference type="NCBI Taxonomy" id="67315"/>
    <lineage>
        <taxon>Bacteria</taxon>
        <taxon>Bacillati</taxon>
        <taxon>Actinomycetota</taxon>
        <taxon>Actinomycetes</taxon>
        <taxon>Kitasatosporales</taxon>
        <taxon>Streptomycetaceae</taxon>
        <taxon>Streptomyces</taxon>
    </lineage>
</organism>
<dbReference type="RefSeq" id="WP_249493449.1">
    <property type="nucleotide sequence ID" value="NZ_JAMCCK010000093.1"/>
</dbReference>
<reference evidence="2 3" key="1">
    <citation type="submission" date="2022-05" db="EMBL/GenBank/DDBJ databases">
        <title>Genome Resource of Streptomyces lavenduligriseus GA1-1, a Strain with Broad-Spectrum Antifungal Activity against Phytopathogenic Fungi.</title>
        <authorList>
            <person name="Qi D."/>
        </authorList>
    </citation>
    <scope>NUCLEOTIDE SEQUENCE [LARGE SCALE GENOMIC DNA]</scope>
    <source>
        <strain evidence="2 3">GA1-1</strain>
    </source>
</reference>
<sequence>PRRSHGIQLAVAVELLKKEESFMRTLAAANPDHVVLAGDVIDWANTKIGQFRTLILSAAIVMGIVAVLMAWWKTRSFVGTLVALALAALVLWGISNLNVLKTKVGSEIDDTSASVSVVHVTGDAPALAGEGWRVS</sequence>
<dbReference type="EMBL" id="JAMCCK010000093">
    <property type="protein sequence ID" value="MCL3998895.1"/>
    <property type="molecule type" value="Genomic_DNA"/>
</dbReference>
<feature type="non-terminal residue" evidence="2">
    <location>
        <position position="1"/>
    </location>
</feature>